<dbReference type="EMBL" id="JACVEL010000003">
    <property type="protein sequence ID" value="MBC9812144.1"/>
    <property type="molecule type" value="Genomic_DNA"/>
</dbReference>
<dbReference type="InterPro" id="IPR057727">
    <property type="entry name" value="WCX_dom"/>
</dbReference>
<evidence type="ECO:0000313" key="3">
    <source>
        <dbReference type="EMBL" id="MBC9812144.1"/>
    </source>
</evidence>
<dbReference type="InterPro" id="IPR051534">
    <property type="entry name" value="CBASS_pafABC_assoc_protein"/>
</dbReference>
<comment type="caution">
    <text evidence="3">The sequence shown here is derived from an EMBL/GenBank/DDBJ whole genome shotgun (WGS) entry which is preliminary data.</text>
</comment>
<dbReference type="Proteomes" id="UP000652681">
    <property type="component" value="Unassembled WGS sequence"/>
</dbReference>
<dbReference type="InterPro" id="IPR026881">
    <property type="entry name" value="WYL_dom"/>
</dbReference>
<protein>
    <submittedName>
        <fullName evidence="3">WYL domain-containing protein</fullName>
    </submittedName>
</protein>
<organism evidence="3 4">
    <name type="scientific">Taishania pollutisoli</name>
    <dbReference type="NCBI Taxonomy" id="2766479"/>
    <lineage>
        <taxon>Bacteria</taxon>
        <taxon>Pseudomonadati</taxon>
        <taxon>Bacteroidota</taxon>
        <taxon>Flavobacteriia</taxon>
        <taxon>Flavobacteriales</taxon>
        <taxon>Crocinitomicaceae</taxon>
        <taxon>Taishania</taxon>
    </lineage>
</organism>
<feature type="domain" description="WCX" evidence="2">
    <location>
        <begin position="266"/>
        <end position="333"/>
    </location>
</feature>
<reference evidence="3" key="1">
    <citation type="submission" date="2020-09" db="EMBL/GenBank/DDBJ databases">
        <title>Taishania pollutisoli gen. nov., sp. nov., Isolated from Tetrabromobisphenol A-Contaminated Soil.</title>
        <authorList>
            <person name="Chen Q."/>
        </authorList>
    </citation>
    <scope>NUCLEOTIDE SEQUENCE</scope>
    <source>
        <strain evidence="3">CZZ-1</strain>
    </source>
</reference>
<dbReference type="PROSITE" id="PS52050">
    <property type="entry name" value="WYL"/>
    <property type="match status" value="1"/>
</dbReference>
<evidence type="ECO:0000259" key="1">
    <source>
        <dbReference type="Pfam" id="PF13280"/>
    </source>
</evidence>
<proteinExistence type="predicted"/>
<evidence type="ECO:0000313" key="4">
    <source>
        <dbReference type="Proteomes" id="UP000652681"/>
    </source>
</evidence>
<keyword evidence="4" id="KW-1185">Reference proteome</keyword>
<dbReference type="PANTHER" id="PTHR34580">
    <property type="match status" value="1"/>
</dbReference>
<dbReference type="RefSeq" id="WP_216713830.1">
    <property type="nucleotide sequence ID" value="NZ_JACVEL010000003.1"/>
</dbReference>
<gene>
    <name evidence="3" type="ORF">H9Y05_06590</name>
</gene>
<name>A0A8J6TT12_9FLAO</name>
<evidence type="ECO:0000259" key="2">
    <source>
        <dbReference type="Pfam" id="PF25583"/>
    </source>
</evidence>
<dbReference type="Pfam" id="PF13280">
    <property type="entry name" value="WYL"/>
    <property type="match status" value="1"/>
</dbReference>
<feature type="domain" description="WYL" evidence="1">
    <location>
        <begin position="158"/>
        <end position="225"/>
    </location>
</feature>
<accession>A0A8J6TT12</accession>
<dbReference type="AlphaFoldDB" id="A0A8J6TT12"/>
<dbReference type="Pfam" id="PF25583">
    <property type="entry name" value="WCX"/>
    <property type="match status" value="1"/>
</dbReference>
<sequence length="340" mass="39319">MPHIKNTLFRHRIIDKCLRNPYKPFPSKQELRVACEEGLFGSEDGSNICDSTIEKDLFAMRQEYDAPIRYSKLNKGYYYEDPEFTINDVPLNESDLDAVRFAANTLLQFKDVELFREFGNAIDKIVDRVALSTQAKQQPELNEFVQFETAVSIGGGEFLPDLLSAIQKSVAVYFDYENFNSKTVKPRKVCPLLLKEYRNRWYLISYDLVKDRITTYALERMRKLELSEEKVVKPHTFNPTDFFRYSVGISTSESAPEIVEFTASEIASKYLETQPLHHSQQVVKSTQKGTVFQLEVFVSEELIRSILSFGGEITVHQPPSLAEEIKTRLGEMVRNYRMKQ</sequence>
<dbReference type="PANTHER" id="PTHR34580:SF9">
    <property type="entry name" value="SLL5097 PROTEIN"/>
    <property type="match status" value="1"/>
</dbReference>